<keyword evidence="2" id="KW-1185">Reference proteome</keyword>
<dbReference type="Proteomes" id="UP001595841">
    <property type="component" value="Unassembled WGS sequence"/>
</dbReference>
<evidence type="ECO:0000313" key="1">
    <source>
        <dbReference type="EMBL" id="MFC4219399.1"/>
    </source>
</evidence>
<dbReference type="RefSeq" id="WP_379762789.1">
    <property type="nucleotide sequence ID" value="NZ_JBHSCL010000004.1"/>
</dbReference>
<evidence type="ECO:0000313" key="2">
    <source>
        <dbReference type="Proteomes" id="UP001595841"/>
    </source>
</evidence>
<comment type="caution">
    <text evidence="1">The sequence shown here is derived from an EMBL/GenBank/DDBJ whole genome shotgun (WGS) entry which is preliminary data.</text>
</comment>
<organism evidence="1 2">
    <name type="scientific">Flagellimonas marina</name>
    <dbReference type="NCBI Taxonomy" id="1775168"/>
    <lineage>
        <taxon>Bacteria</taxon>
        <taxon>Pseudomonadati</taxon>
        <taxon>Bacteroidota</taxon>
        <taxon>Flavobacteriia</taxon>
        <taxon>Flavobacteriales</taxon>
        <taxon>Flavobacteriaceae</taxon>
        <taxon>Flagellimonas</taxon>
    </lineage>
</organism>
<name>A0ABV8PIQ1_9FLAO</name>
<gene>
    <name evidence="1" type="ORF">ACFOWS_04605</name>
</gene>
<accession>A0ABV8PIQ1</accession>
<proteinExistence type="predicted"/>
<protein>
    <submittedName>
        <fullName evidence="1">Uncharacterized protein</fullName>
    </submittedName>
</protein>
<sequence length="129" mass="14926">MASDTKKITSSSQVPFITEQLKISKQNIFVRVNRMIGQKDDSWVVYSPSLEVSGYGSSKEEAMETFELDMEGFMDSLFAMSRKEQQRFLFELGWKKSKFFNKQYSKAYIDKDGILQNLDNVSLEAMEFA</sequence>
<dbReference type="EMBL" id="JBHSCL010000004">
    <property type="protein sequence ID" value="MFC4219399.1"/>
    <property type="molecule type" value="Genomic_DNA"/>
</dbReference>
<reference evidence="2" key="1">
    <citation type="journal article" date="2019" name="Int. J. Syst. Evol. Microbiol.">
        <title>The Global Catalogue of Microorganisms (GCM) 10K type strain sequencing project: providing services to taxonomists for standard genome sequencing and annotation.</title>
        <authorList>
            <consortium name="The Broad Institute Genomics Platform"/>
            <consortium name="The Broad Institute Genome Sequencing Center for Infectious Disease"/>
            <person name="Wu L."/>
            <person name="Ma J."/>
        </authorList>
    </citation>
    <scope>NUCLEOTIDE SEQUENCE [LARGE SCALE GENOMIC DNA]</scope>
    <source>
        <strain evidence="2">CGMCC 1.15774</strain>
    </source>
</reference>